<reference evidence="1" key="1">
    <citation type="journal article" date="2015" name="Nature">
        <title>Complex archaea that bridge the gap between prokaryotes and eukaryotes.</title>
        <authorList>
            <person name="Spang A."/>
            <person name="Saw J.H."/>
            <person name="Jorgensen S.L."/>
            <person name="Zaremba-Niedzwiedzka K."/>
            <person name="Martijn J."/>
            <person name="Lind A.E."/>
            <person name="van Eijk R."/>
            <person name="Schleper C."/>
            <person name="Guy L."/>
            <person name="Ettema T.J."/>
        </authorList>
    </citation>
    <scope>NUCLEOTIDE SEQUENCE</scope>
</reference>
<dbReference type="SUPFAM" id="SSF63825">
    <property type="entry name" value="YWTD domain"/>
    <property type="match status" value="1"/>
</dbReference>
<organism evidence="1">
    <name type="scientific">marine sediment metagenome</name>
    <dbReference type="NCBI Taxonomy" id="412755"/>
    <lineage>
        <taxon>unclassified sequences</taxon>
        <taxon>metagenomes</taxon>
        <taxon>ecological metagenomes</taxon>
    </lineage>
</organism>
<proteinExistence type="predicted"/>
<accession>A0A0F9FEG9</accession>
<dbReference type="InterPro" id="IPR011042">
    <property type="entry name" value="6-blade_b-propeller_TolB-like"/>
</dbReference>
<protein>
    <submittedName>
        <fullName evidence="1">Uncharacterized protein</fullName>
    </submittedName>
</protein>
<dbReference type="Gene3D" id="2.120.10.30">
    <property type="entry name" value="TolB, C-terminal domain"/>
    <property type="match status" value="1"/>
</dbReference>
<dbReference type="AlphaFoldDB" id="A0A0F9FEG9"/>
<evidence type="ECO:0000313" key="1">
    <source>
        <dbReference type="EMBL" id="KKL49532.1"/>
    </source>
</evidence>
<gene>
    <name evidence="1" type="ORF">LCGC14_2314590</name>
</gene>
<name>A0A0F9FEG9_9ZZZZ</name>
<sequence>MADDSELDYIRTFLAYASYDSTVKHYSEARKIDMIDNTRRILIYPGELLNVNGSFYTKRYRVQLSESSEANLMDTFNNLVNELQNLSRGQETLAYYTETSFDTSGEISQEKGICWDGTFFWIVDSGNRRVYKYTAAGAYASVNFDISGEISAAAADGICWDGTYFWVLSTVENSIFKYNASGTYQSSYIDTSGESAGARGVTWDGTYFWVTETTNERINRYTAAGAYDNHYIDASSEGNAIEGICWDGTYFWTIEDNSNYAYKYTAGGTYTGVSIYVYTQTGTDINGIEYADGYLYVPSRTNSAVYKYNRTFYTRPSVLVYITLKYGNKAYEVGSTKRWYQDIYLDIEWCTS</sequence>
<dbReference type="EMBL" id="LAZR01032927">
    <property type="protein sequence ID" value="KKL49532.1"/>
    <property type="molecule type" value="Genomic_DNA"/>
</dbReference>
<comment type="caution">
    <text evidence="1">The sequence shown here is derived from an EMBL/GenBank/DDBJ whole genome shotgun (WGS) entry which is preliminary data.</text>
</comment>